<keyword evidence="1" id="KW-0175">Coiled coil</keyword>
<sequence>MSVIDRLYSYKEDLYGVIGSDHLFVKHNLMKKQGVLNESKKKVRLLVDEKDKLKKDLEAAQSDVAEFSKRCELASQAQEIMAKALAEANTQRKWMLDKITQLEEMVESLRAECYDLRGENLSLKSETRKQSQFKFTLDYENLQTFFFNFGARQVLAEVKELHPNLDLFAIEADYPAPEEAEDGADQPPTEGTEDSVDQPTTEWA</sequence>
<organism evidence="3 4">
    <name type="scientific">Forsythia ovata</name>
    <dbReference type="NCBI Taxonomy" id="205694"/>
    <lineage>
        <taxon>Eukaryota</taxon>
        <taxon>Viridiplantae</taxon>
        <taxon>Streptophyta</taxon>
        <taxon>Embryophyta</taxon>
        <taxon>Tracheophyta</taxon>
        <taxon>Spermatophyta</taxon>
        <taxon>Magnoliopsida</taxon>
        <taxon>eudicotyledons</taxon>
        <taxon>Gunneridae</taxon>
        <taxon>Pentapetalae</taxon>
        <taxon>asterids</taxon>
        <taxon>lamiids</taxon>
        <taxon>Lamiales</taxon>
        <taxon>Oleaceae</taxon>
        <taxon>Forsythieae</taxon>
        <taxon>Forsythia</taxon>
    </lineage>
</organism>
<proteinExistence type="predicted"/>
<gene>
    <name evidence="3" type="ORF">Fot_10589</name>
</gene>
<dbReference type="Proteomes" id="UP001604277">
    <property type="component" value="Unassembled WGS sequence"/>
</dbReference>
<comment type="caution">
    <text evidence="3">The sequence shown here is derived from an EMBL/GenBank/DDBJ whole genome shotgun (WGS) entry which is preliminary data.</text>
</comment>
<reference evidence="4" key="1">
    <citation type="submission" date="2024-07" db="EMBL/GenBank/DDBJ databases">
        <title>Two chromosome-level genome assemblies of Korean endemic species Abeliophyllum distichum and Forsythia ovata (Oleaceae).</title>
        <authorList>
            <person name="Jang H."/>
        </authorList>
    </citation>
    <scope>NUCLEOTIDE SEQUENCE [LARGE SCALE GENOMIC DNA]</scope>
</reference>
<protein>
    <submittedName>
        <fullName evidence="3">Uncharacterized protein</fullName>
    </submittedName>
</protein>
<dbReference type="EMBL" id="JBFOLJ010000003">
    <property type="protein sequence ID" value="KAL2549059.1"/>
    <property type="molecule type" value="Genomic_DNA"/>
</dbReference>
<evidence type="ECO:0000313" key="4">
    <source>
        <dbReference type="Proteomes" id="UP001604277"/>
    </source>
</evidence>
<feature type="region of interest" description="Disordered" evidence="2">
    <location>
        <begin position="173"/>
        <end position="204"/>
    </location>
</feature>
<evidence type="ECO:0000256" key="1">
    <source>
        <dbReference type="SAM" id="Coils"/>
    </source>
</evidence>
<feature type="coiled-coil region" evidence="1">
    <location>
        <begin position="36"/>
        <end position="119"/>
    </location>
</feature>
<name>A0ABD1WH91_9LAMI</name>
<evidence type="ECO:0000313" key="3">
    <source>
        <dbReference type="EMBL" id="KAL2549059.1"/>
    </source>
</evidence>
<dbReference type="AlphaFoldDB" id="A0ABD1WH91"/>
<evidence type="ECO:0000256" key="2">
    <source>
        <dbReference type="SAM" id="MobiDB-lite"/>
    </source>
</evidence>
<accession>A0ABD1WH91</accession>
<keyword evidence="4" id="KW-1185">Reference proteome</keyword>